<organism evidence="5 6">
    <name type="scientific">Candidatus Sungiibacteriota bacterium</name>
    <dbReference type="NCBI Taxonomy" id="2750080"/>
    <lineage>
        <taxon>Bacteria</taxon>
        <taxon>Candidatus Sungiibacteriota</taxon>
    </lineage>
</organism>
<dbReference type="Proteomes" id="UP000724148">
    <property type="component" value="Unassembled WGS sequence"/>
</dbReference>
<evidence type="ECO:0000259" key="3">
    <source>
        <dbReference type="Pfam" id="PF00675"/>
    </source>
</evidence>
<gene>
    <name evidence="5" type="ORF">HYT40_03115</name>
</gene>
<dbReference type="InterPro" id="IPR001431">
    <property type="entry name" value="Pept_M16_Zn_BS"/>
</dbReference>
<evidence type="ECO:0000256" key="1">
    <source>
        <dbReference type="ARBA" id="ARBA00007261"/>
    </source>
</evidence>
<dbReference type="InterPro" id="IPR011249">
    <property type="entry name" value="Metalloenz_LuxS/M16"/>
</dbReference>
<dbReference type="GO" id="GO:0046872">
    <property type="term" value="F:metal ion binding"/>
    <property type="evidence" value="ECO:0007669"/>
    <property type="project" value="InterPro"/>
</dbReference>
<dbReference type="InterPro" id="IPR011765">
    <property type="entry name" value="Pept_M16_N"/>
</dbReference>
<dbReference type="Pfam" id="PF05193">
    <property type="entry name" value="Peptidase_M16_C"/>
    <property type="match status" value="1"/>
</dbReference>
<comment type="caution">
    <text evidence="5">The sequence shown here is derived from an EMBL/GenBank/DDBJ whole genome shotgun (WGS) entry which is preliminary data.</text>
</comment>
<dbReference type="GO" id="GO:0004222">
    <property type="term" value="F:metalloendopeptidase activity"/>
    <property type="evidence" value="ECO:0007669"/>
    <property type="project" value="InterPro"/>
</dbReference>
<dbReference type="PANTHER" id="PTHR11851:SF49">
    <property type="entry name" value="MITOCHONDRIAL-PROCESSING PEPTIDASE SUBUNIT ALPHA"/>
    <property type="match status" value="1"/>
</dbReference>
<dbReference type="PROSITE" id="PS00143">
    <property type="entry name" value="INSULINASE"/>
    <property type="match status" value="1"/>
</dbReference>
<dbReference type="GO" id="GO:0006508">
    <property type="term" value="P:proteolysis"/>
    <property type="evidence" value="ECO:0007669"/>
    <property type="project" value="InterPro"/>
</dbReference>
<protein>
    <submittedName>
        <fullName evidence="5">Insulinase family protein</fullName>
    </submittedName>
</protein>
<feature type="domain" description="Peptidase M16 C-terminal" evidence="4">
    <location>
        <begin position="167"/>
        <end position="340"/>
    </location>
</feature>
<dbReference type="InterPro" id="IPR007863">
    <property type="entry name" value="Peptidase_M16_C"/>
</dbReference>
<dbReference type="Gene3D" id="3.30.830.10">
    <property type="entry name" value="Metalloenzyme, LuxS/M16 peptidase-like"/>
    <property type="match status" value="2"/>
</dbReference>
<dbReference type="PANTHER" id="PTHR11851">
    <property type="entry name" value="METALLOPROTEASE"/>
    <property type="match status" value="1"/>
</dbReference>
<name>A0A931SBY7_9BACT</name>
<reference evidence="5" key="1">
    <citation type="submission" date="2020-07" db="EMBL/GenBank/DDBJ databases">
        <title>Huge and variable diversity of episymbiotic CPR bacteria and DPANN archaea in groundwater ecosystems.</title>
        <authorList>
            <person name="He C.Y."/>
            <person name="Keren R."/>
            <person name="Whittaker M."/>
            <person name="Farag I.F."/>
            <person name="Doudna J."/>
            <person name="Cate J.H.D."/>
            <person name="Banfield J.F."/>
        </authorList>
    </citation>
    <scope>NUCLEOTIDE SEQUENCE</scope>
    <source>
        <strain evidence="5">NC_groundwater_193_Ag_S-0.1um_51_7</strain>
    </source>
</reference>
<feature type="domain" description="Peptidase M16 N-terminal" evidence="3">
    <location>
        <begin position="19"/>
        <end position="160"/>
    </location>
</feature>
<dbReference type="Pfam" id="PF00675">
    <property type="entry name" value="Peptidase_M16"/>
    <property type="match status" value="1"/>
</dbReference>
<dbReference type="InterPro" id="IPR050361">
    <property type="entry name" value="MPP/UQCRC_Complex"/>
</dbReference>
<dbReference type="EMBL" id="JACOZA010000081">
    <property type="protein sequence ID" value="MBI2097109.1"/>
    <property type="molecule type" value="Genomic_DNA"/>
</dbReference>
<evidence type="ECO:0000313" key="6">
    <source>
        <dbReference type="Proteomes" id="UP000724148"/>
    </source>
</evidence>
<accession>A0A931SBY7</accession>
<evidence type="ECO:0000256" key="2">
    <source>
        <dbReference type="RuleBase" id="RU004447"/>
    </source>
</evidence>
<dbReference type="SUPFAM" id="SSF63411">
    <property type="entry name" value="LuxS/MPP-like metallohydrolase"/>
    <property type="match status" value="2"/>
</dbReference>
<comment type="similarity">
    <text evidence="1 2">Belongs to the peptidase M16 family.</text>
</comment>
<proteinExistence type="inferred from homology"/>
<sequence length="421" mass="47454">MFQKIILPNKLRLITAPMKGTNTVTILVMCATGSDHETPAEGGISHFLEHLFFKGTERRRTPQVIKHELDSMGSISNAFTSHEYTGYFIKAGYLHFDRALDLLADIYTNSLLDPKEINRERQVIVEEMHKYLDTPERYIWDIYERLLYGDQPAGRDVIGTEANIRGFTPAHFRKYFNSQYTSQNTVVIVAGNFDTSRTVGKIKRLFGSVRSSKPRAKGLFKEKQARPALKLHFKETDQSHLVAGFRGFDAHHQHRYAAEMLGVVLGGSWSARMWDVVRDRLGLAYAVHTSHENYSNRGMLVTYAGVAHANVEKALRAIMGEYRKVTEAPVSRKELERAKEHVKGTSLIALESSNAVANFVGIEEVVTGKPLTIDEVFAKIEGVTPADIQAVARKLFRPEFLNLAIIGPFKEETGFSKLLKL</sequence>
<dbReference type="AlphaFoldDB" id="A0A931SBY7"/>
<evidence type="ECO:0000259" key="4">
    <source>
        <dbReference type="Pfam" id="PF05193"/>
    </source>
</evidence>
<evidence type="ECO:0000313" key="5">
    <source>
        <dbReference type="EMBL" id="MBI2097109.1"/>
    </source>
</evidence>